<keyword evidence="3" id="KW-0378">Hydrolase</keyword>
<evidence type="ECO:0000256" key="4">
    <source>
        <dbReference type="ARBA" id="ARBA00022807"/>
    </source>
</evidence>
<dbReference type="CDD" id="cd02248">
    <property type="entry name" value="Peptidase_C1A"/>
    <property type="match status" value="1"/>
</dbReference>
<evidence type="ECO:0000256" key="2">
    <source>
        <dbReference type="ARBA" id="ARBA00022670"/>
    </source>
</evidence>
<dbReference type="PANTHER" id="PTHR12411">
    <property type="entry name" value="CYSTEINE PROTEASE FAMILY C1-RELATED"/>
    <property type="match status" value="1"/>
</dbReference>
<dbReference type="EMBL" id="JAIWYP010000002">
    <property type="protein sequence ID" value="KAH3874276.1"/>
    <property type="molecule type" value="Genomic_DNA"/>
</dbReference>
<keyword evidence="4" id="KW-0788">Thiol protease</keyword>
<feature type="domain" description="Peptidase C1A papain C-terminal" evidence="8">
    <location>
        <begin position="120"/>
        <end position="377"/>
    </location>
</feature>
<keyword evidence="6" id="KW-1015">Disulfide bond</keyword>
<comment type="caution">
    <text evidence="10">The sequence shown here is derived from an EMBL/GenBank/DDBJ whole genome shotgun (WGS) entry which is preliminary data.</text>
</comment>
<dbReference type="OrthoDB" id="65740at2759"/>
<dbReference type="InterPro" id="IPR013128">
    <property type="entry name" value="Peptidase_C1A"/>
</dbReference>
<dbReference type="SUPFAM" id="SSF54001">
    <property type="entry name" value="Cysteine proteinases"/>
    <property type="match status" value="1"/>
</dbReference>
<dbReference type="SMART" id="SM00848">
    <property type="entry name" value="Inhibitor_I29"/>
    <property type="match status" value="1"/>
</dbReference>
<dbReference type="InterPro" id="IPR013201">
    <property type="entry name" value="Prot_inhib_I29"/>
</dbReference>
<feature type="domain" description="Cathepsin propeptide inhibitor" evidence="9">
    <location>
        <begin position="33"/>
        <end position="90"/>
    </location>
</feature>
<sequence>MERGCLHFLIYAALISIGLARYAEDEDSTRHMFRLWCQEYKVFYKSHTMMEEKYAVFHSNIKHINWLNDVHGGDTEFGLNQFADLSPEEFSSKILMPRRPAPVFESTRYIRGMSSNFMDLPDSFDWVDKGRVTPVKDQGDVGTCWAFSTVENIEGQWIQEGHPMTNLSVEQVVDCDSMFDHGGNTTNADCGVFGGWPYLAYQYVMKAGGLETWEDYGYCCGLGGKPGTCSICPAAGYNWTLCGQPTWFCNMTQSCAAKIDPKKFVPGLKVVDWRAVDQNETVIASQLMEIGPLSVAMDATMLQFYKKGVFNPVFCSKTALDHAILLVGFGTEKDLFSSKPYWKVKNSWGTKWGENGYFRMARGAGICGINTQVTTAVLQK</sequence>
<evidence type="ECO:0000256" key="5">
    <source>
        <dbReference type="ARBA" id="ARBA00023145"/>
    </source>
</evidence>
<organism evidence="10 11">
    <name type="scientific">Dreissena polymorpha</name>
    <name type="common">Zebra mussel</name>
    <name type="synonym">Mytilus polymorpha</name>
    <dbReference type="NCBI Taxonomy" id="45954"/>
    <lineage>
        <taxon>Eukaryota</taxon>
        <taxon>Metazoa</taxon>
        <taxon>Spiralia</taxon>
        <taxon>Lophotrochozoa</taxon>
        <taxon>Mollusca</taxon>
        <taxon>Bivalvia</taxon>
        <taxon>Autobranchia</taxon>
        <taxon>Heteroconchia</taxon>
        <taxon>Euheterodonta</taxon>
        <taxon>Imparidentia</taxon>
        <taxon>Neoheterodontei</taxon>
        <taxon>Myida</taxon>
        <taxon>Dreissenoidea</taxon>
        <taxon>Dreissenidae</taxon>
        <taxon>Dreissena</taxon>
    </lineage>
</organism>
<evidence type="ECO:0000256" key="6">
    <source>
        <dbReference type="ARBA" id="ARBA00023157"/>
    </source>
</evidence>
<protein>
    <submittedName>
        <fullName evidence="10">Uncharacterized protein</fullName>
    </submittedName>
</protein>
<comment type="similarity">
    <text evidence="1">Belongs to the peptidase C1 family.</text>
</comment>
<reference evidence="10" key="2">
    <citation type="submission" date="2020-11" db="EMBL/GenBank/DDBJ databases">
        <authorList>
            <person name="McCartney M.A."/>
            <person name="Auch B."/>
            <person name="Kono T."/>
            <person name="Mallez S."/>
            <person name="Becker A."/>
            <person name="Gohl D.M."/>
            <person name="Silverstein K.A.T."/>
            <person name="Koren S."/>
            <person name="Bechman K.B."/>
            <person name="Herman A."/>
            <person name="Abrahante J.E."/>
            <person name="Garbe J."/>
        </authorList>
    </citation>
    <scope>NUCLEOTIDE SEQUENCE</scope>
    <source>
        <strain evidence="10">Duluth1</strain>
        <tissue evidence="10">Whole animal</tissue>
    </source>
</reference>
<feature type="signal peptide" evidence="7">
    <location>
        <begin position="1"/>
        <end position="20"/>
    </location>
</feature>
<proteinExistence type="inferred from homology"/>
<evidence type="ECO:0000259" key="9">
    <source>
        <dbReference type="SMART" id="SM00848"/>
    </source>
</evidence>
<evidence type="ECO:0000256" key="3">
    <source>
        <dbReference type="ARBA" id="ARBA00022801"/>
    </source>
</evidence>
<accession>A0A9D4RME7</accession>
<dbReference type="Pfam" id="PF08246">
    <property type="entry name" value="Inhibitor_I29"/>
    <property type="match status" value="1"/>
</dbReference>
<dbReference type="Proteomes" id="UP000828390">
    <property type="component" value="Unassembled WGS sequence"/>
</dbReference>
<gene>
    <name evidence="10" type="ORF">DPMN_037518</name>
</gene>
<dbReference type="PRINTS" id="PR00705">
    <property type="entry name" value="PAPAIN"/>
</dbReference>
<dbReference type="PROSITE" id="PS00639">
    <property type="entry name" value="THIOL_PROTEASE_HIS"/>
    <property type="match status" value="1"/>
</dbReference>
<dbReference type="SMART" id="SM00645">
    <property type="entry name" value="Pept_C1"/>
    <property type="match status" value="1"/>
</dbReference>
<keyword evidence="11" id="KW-1185">Reference proteome</keyword>
<dbReference type="InterPro" id="IPR000169">
    <property type="entry name" value="Pept_cys_AS"/>
</dbReference>
<evidence type="ECO:0000313" key="11">
    <source>
        <dbReference type="Proteomes" id="UP000828390"/>
    </source>
</evidence>
<dbReference type="InterPro" id="IPR039417">
    <property type="entry name" value="Peptidase_C1A_papain-like"/>
</dbReference>
<reference evidence="10" key="1">
    <citation type="journal article" date="2019" name="bioRxiv">
        <title>The Genome of the Zebra Mussel, Dreissena polymorpha: A Resource for Invasive Species Research.</title>
        <authorList>
            <person name="McCartney M.A."/>
            <person name="Auch B."/>
            <person name="Kono T."/>
            <person name="Mallez S."/>
            <person name="Zhang Y."/>
            <person name="Obille A."/>
            <person name="Becker A."/>
            <person name="Abrahante J.E."/>
            <person name="Garbe J."/>
            <person name="Badalamenti J.P."/>
            <person name="Herman A."/>
            <person name="Mangelson H."/>
            <person name="Liachko I."/>
            <person name="Sullivan S."/>
            <person name="Sone E.D."/>
            <person name="Koren S."/>
            <person name="Silverstein K.A.T."/>
            <person name="Beckman K.B."/>
            <person name="Gohl D.M."/>
        </authorList>
    </citation>
    <scope>NUCLEOTIDE SEQUENCE</scope>
    <source>
        <strain evidence="10">Duluth1</strain>
        <tissue evidence="10">Whole animal</tissue>
    </source>
</reference>
<dbReference type="InterPro" id="IPR000668">
    <property type="entry name" value="Peptidase_C1A_C"/>
</dbReference>
<dbReference type="AlphaFoldDB" id="A0A9D4RME7"/>
<feature type="chain" id="PRO_5039305516" evidence="7">
    <location>
        <begin position="21"/>
        <end position="380"/>
    </location>
</feature>
<dbReference type="InterPro" id="IPR025660">
    <property type="entry name" value="Pept_his_AS"/>
</dbReference>
<evidence type="ECO:0000256" key="7">
    <source>
        <dbReference type="SAM" id="SignalP"/>
    </source>
</evidence>
<evidence type="ECO:0000313" key="10">
    <source>
        <dbReference type="EMBL" id="KAH3874276.1"/>
    </source>
</evidence>
<name>A0A9D4RME7_DREPO</name>
<dbReference type="Pfam" id="PF00112">
    <property type="entry name" value="Peptidase_C1"/>
    <property type="match status" value="1"/>
</dbReference>
<evidence type="ECO:0000256" key="1">
    <source>
        <dbReference type="ARBA" id="ARBA00008455"/>
    </source>
</evidence>
<dbReference type="Gene3D" id="3.90.70.10">
    <property type="entry name" value="Cysteine proteinases"/>
    <property type="match status" value="1"/>
</dbReference>
<dbReference type="GO" id="GO:0006508">
    <property type="term" value="P:proteolysis"/>
    <property type="evidence" value="ECO:0007669"/>
    <property type="project" value="UniProtKB-KW"/>
</dbReference>
<keyword evidence="7" id="KW-0732">Signal</keyword>
<dbReference type="InterPro" id="IPR038765">
    <property type="entry name" value="Papain-like_cys_pep_sf"/>
</dbReference>
<evidence type="ECO:0000259" key="8">
    <source>
        <dbReference type="SMART" id="SM00645"/>
    </source>
</evidence>
<dbReference type="PROSITE" id="PS00139">
    <property type="entry name" value="THIOL_PROTEASE_CYS"/>
    <property type="match status" value="1"/>
</dbReference>
<keyword evidence="2" id="KW-0645">Protease</keyword>
<dbReference type="GO" id="GO:0008234">
    <property type="term" value="F:cysteine-type peptidase activity"/>
    <property type="evidence" value="ECO:0007669"/>
    <property type="project" value="UniProtKB-KW"/>
</dbReference>
<keyword evidence="5" id="KW-0865">Zymogen</keyword>